<dbReference type="InterPro" id="IPR001227">
    <property type="entry name" value="Ac_transferase_dom_sf"/>
</dbReference>
<dbReference type="CDD" id="cd02440">
    <property type="entry name" value="AdoMet_MTases"/>
    <property type="match status" value="1"/>
</dbReference>
<feature type="domain" description="Ketosynthase family 3 (KS3)" evidence="9">
    <location>
        <begin position="2"/>
        <end position="426"/>
    </location>
</feature>
<feature type="region of interest" description="C-terminal hotdog fold" evidence="7">
    <location>
        <begin position="1022"/>
        <end position="1160"/>
    </location>
</feature>
<dbReference type="InterPro" id="IPR057326">
    <property type="entry name" value="KR_dom"/>
</dbReference>
<evidence type="ECO:0000256" key="6">
    <source>
        <dbReference type="ARBA" id="ARBA00023315"/>
    </source>
</evidence>
<comment type="caution">
    <text evidence="11">The sequence shown here is derived from an EMBL/GenBank/DDBJ whole genome shotgun (WGS) entry which is preliminary data.</text>
</comment>
<dbReference type="SMART" id="SM00822">
    <property type="entry name" value="PKS_KR"/>
    <property type="match status" value="1"/>
</dbReference>
<feature type="region of interest" description="Disordered" evidence="8">
    <location>
        <begin position="2368"/>
        <end position="2439"/>
    </location>
</feature>
<evidence type="ECO:0000256" key="2">
    <source>
        <dbReference type="ARBA" id="ARBA00022553"/>
    </source>
</evidence>
<dbReference type="InterPro" id="IPR014030">
    <property type="entry name" value="Ketoacyl_synth_N"/>
</dbReference>
<dbReference type="EMBL" id="JAMTCK010000006">
    <property type="protein sequence ID" value="MCP2166080.1"/>
    <property type="molecule type" value="Genomic_DNA"/>
</dbReference>
<dbReference type="PANTHER" id="PTHR43775">
    <property type="entry name" value="FATTY ACID SYNTHASE"/>
    <property type="match status" value="1"/>
</dbReference>
<dbReference type="SUPFAM" id="SSF52151">
    <property type="entry name" value="FabD/lysophospholipase-like"/>
    <property type="match status" value="1"/>
</dbReference>
<dbReference type="InterPro" id="IPR011032">
    <property type="entry name" value="GroES-like_sf"/>
</dbReference>
<dbReference type="SUPFAM" id="SSF53901">
    <property type="entry name" value="Thiolase-like"/>
    <property type="match status" value="1"/>
</dbReference>
<dbReference type="Gene3D" id="3.10.129.110">
    <property type="entry name" value="Polyketide synthase dehydratase"/>
    <property type="match status" value="1"/>
</dbReference>
<reference evidence="11" key="1">
    <citation type="submission" date="2022-06" db="EMBL/GenBank/DDBJ databases">
        <title>Genomic Encyclopedia of Archaeal and Bacterial Type Strains, Phase II (KMG-II): from individual species to whole genera.</title>
        <authorList>
            <person name="Goeker M."/>
        </authorList>
    </citation>
    <scope>NUCLEOTIDE SEQUENCE</scope>
    <source>
        <strain evidence="11">DSM 43935</strain>
    </source>
</reference>
<feature type="region of interest" description="N-terminal hotdog fold" evidence="7">
    <location>
        <begin position="888"/>
        <end position="1008"/>
    </location>
</feature>
<dbReference type="Gene3D" id="3.40.50.720">
    <property type="entry name" value="NAD(P)-binding Rossmann-like Domain"/>
    <property type="match status" value="3"/>
</dbReference>
<dbReference type="InterPro" id="IPR016036">
    <property type="entry name" value="Malonyl_transacylase_ACP-bd"/>
</dbReference>
<gene>
    <name evidence="11" type="ORF">LX83_002939</name>
</gene>
<dbReference type="RefSeq" id="WP_253771595.1">
    <property type="nucleotide sequence ID" value="NZ_JAMTCK010000006.1"/>
</dbReference>
<evidence type="ECO:0000259" key="9">
    <source>
        <dbReference type="PROSITE" id="PS52004"/>
    </source>
</evidence>
<protein>
    <submittedName>
        <fullName evidence="11">Acyl transferase domain-containing protein</fullName>
    </submittedName>
</protein>
<dbReference type="Proteomes" id="UP001206128">
    <property type="component" value="Unassembled WGS sequence"/>
</dbReference>
<dbReference type="GO" id="GO:0004312">
    <property type="term" value="F:fatty acid synthase activity"/>
    <property type="evidence" value="ECO:0007669"/>
    <property type="project" value="TreeGrafter"/>
</dbReference>
<dbReference type="Pfam" id="PF21089">
    <property type="entry name" value="PKS_DH_N"/>
    <property type="match status" value="1"/>
</dbReference>
<dbReference type="Pfam" id="PF14765">
    <property type="entry name" value="PS-DH"/>
    <property type="match status" value="1"/>
</dbReference>
<evidence type="ECO:0000256" key="7">
    <source>
        <dbReference type="PROSITE-ProRule" id="PRU01363"/>
    </source>
</evidence>
<dbReference type="SUPFAM" id="SSF53335">
    <property type="entry name" value="S-adenosyl-L-methionine-dependent methyltransferases"/>
    <property type="match status" value="1"/>
</dbReference>
<dbReference type="SMART" id="SM00826">
    <property type="entry name" value="PKS_DH"/>
    <property type="match status" value="1"/>
</dbReference>
<evidence type="ECO:0000256" key="1">
    <source>
        <dbReference type="ARBA" id="ARBA00022450"/>
    </source>
</evidence>
<evidence type="ECO:0000256" key="5">
    <source>
        <dbReference type="ARBA" id="ARBA00023268"/>
    </source>
</evidence>
<evidence type="ECO:0000256" key="8">
    <source>
        <dbReference type="SAM" id="MobiDB-lite"/>
    </source>
</evidence>
<keyword evidence="4" id="KW-0521">NADP</keyword>
<dbReference type="Pfam" id="PF08659">
    <property type="entry name" value="KR"/>
    <property type="match status" value="1"/>
</dbReference>
<dbReference type="Gene3D" id="3.40.366.10">
    <property type="entry name" value="Malonyl-Coenzyme A Acyl Carrier Protein, domain 2"/>
    <property type="match status" value="1"/>
</dbReference>
<dbReference type="PROSITE" id="PS52004">
    <property type="entry name" value="KS3_2"/>
    <property type="match status" value="1"/>
</dbReference>
<dbReference type="InterPro" id="IPR020843">
    <property type="entry name" value="ER"/>
</dbReference>
<keyword evidence="3 11" id="KW-0808">Transferase</keyword>
<sequence length="2439" mass="258942">MKDVIAIVGTACRLPGGIANLADLHSALSAGRDLVTEAPPDRFDKTAFLDLNPRRPGKTYTFAGGFLDDVAGFDAGYFGISPREASRMDPQQRLLLELAVEGMDDAAIDPAGLAGSDTGVYVGVATASYGQLQQSKVDTVDAYTVSGNTTSNTANRISRLFDLRGPSMAVNTACSSALVACHQACEALRSGEIDLALVGGVHLLLNPKDFVALAKASVLSPTGRCRAFSAEADGYARAEGGAVVVLKRLADALASGDRVHAVVLGTGINSDGRTPGPALPSVQAQESLLRSVYERFDVDPDELVYLEAHGTGSRVGDAIECEAIGRAIGKQRTVAAALPIGSVKTNLGHLEAASGLVGLLKAVLVAREREIPASLHATPLNPEIDFAGTGLVPALRPQRVEPGRRAVVGVNSFGFSGANAHVILAEPPPRPAPEPSPPRLRPLPLMVSARSESALGELTERFRRRLGHTPPEQFADFCYTASQRRGQHPHRAVVLAGSPAEAADRLAALGAGQPVPGAAVDTARLGSRVAFVFTGSGAQWAGMGADLFAADPAFRATVEAVDLFVRRRLGWWVAEELRAAPAASRLALAEVGQPTLFAVQLALVNCLAAWGIRPDAVVGHGIGEVAAAHVAGALDLDSAVRVVAECGRAQADTAGRGRMAAVGLSVAEAEEVLARYPGRLEIAAVNSDQDVTLVGHDAALAELGERLTARGVFFRRLDLNYPLHGRAMAPVERPLRAALAGLTPGRPAIPMASAVTGEMVTGASLDADYWWRNTRQPVLFDRAVRALAARGFDIFVEIGPHPILASYLRRTRTASGGPVAVVPTLRRGTGGPAAMLTSVAALLAAGAAMDWERHFPQPGRVVDLPAYPWQRERHWNGEPDWWGTAGDHPLLGERLEALDPLWRTPLEPARVPWLADHRIAGSVVVPAAACVEMALAAGWRALDAPVEVTDLDMPATVVVRCDDDALDVRLQTSVCDEDGVVRIASRTGTSPDWQVCARGRVRRLLARPPAALDVAAHRARLPHPLSGEQHYQHAARVGLAYGPAFQVLREVWWGREEALARYACTADAERYQAHPTVVDGAIQAVLPVLTALGGKPGLPVFVEQVRAWRRPAAEGYAHARVRSADEHQAVVDVTVTDENGVVAVELRGCRLRRYDQQAGAHPDSPVEQHVTVLRAAPRNRVPAADDGPVAPDLVRTCAARLGQLTAAWQRESRYAEFRTGLRGLVAHLVAQEIDWVLPDREPFGVGELVAVGLLPGYTRLVEALLPLVVEHGLASAAGRSRWRLVGEPDPQPRFAALLREFPNHTAELVLYQRCCRHLAEVCTGQRDPLTVLFPDTDGGHHPLEHFAEACAPLSLHHRLLAELVRTLVTAWPPDRSLRVLEVGAGTGGTTAVLLPLLPADKTQYVCTDVSETFLSWAAERFGDYDFVSYEWFDLDGDPAEQGFASDEFDLIIAGNAVHASQDVRACLTRLRGLLAPGGQLLAVESHDTALLAPVFGLTEDFWECADTALRPHSPLLGPAAWLELLRECGFTDVTRLGADEEPHRDQFSLLVARNPAEPADLPGLPPAEPGCCWIVAAEPAGEAALVTEVASLLAEAGSAETRRIWTSAEPDDWLEKIPAEASSANIVLVLGRTRLDGPAETVRLGAHRAMVVSAIAAACRRLRPGVRARLWLVTRPCGALPETTFGPERALAPEDAATWGVARSLANEQPELGVKRVSLHRTGSVTLDAWRITWELLDPDDEDELVLTGSGRFVPRVVPRQPDILDPAVFPNAGSLNYALAVRDRGPAYRLAWQETRSVAPGPDEVAIAVRAAGLNQRDVLHAEALDEGYAGATNRPGLECAGVVTEVGSEVTGFAPGDRVFALAPGSLAARVVAKAGLVGHLPEPLTFTDGATLPVAFAVVHHSLTRLARLTAEDVLLVHGAAGGIGLAAVQYAQHLGATVIATAGTEEKRELVRLLGVPHVLNSRSLSFAEEVLELTDGKGVDVVLNSLSGEAIPRGLELLRPHGRFIELSGHDMHTNQRLLLRPLRNNVALFGVALDQAIASGQADERGHAQFAEVVRQVQAGAYRPLPRRTLPATQVEEAFQLLRQGRHLGKVVVTLGEPTPIVRRGEPVVLDPAGAYLVVGGLGGLGAATAGWLADRGARTLALVSRRGMASPEAEVTVAALAGQGMRVTAHAADVTDPVAMRRVVEAIESGQAGDGPPCRVRGVVHAGMALDDDLLSELDDERFRTALAPKMGGGLVLDELTRDRDLDLFVVFSSATATIGHVRQSAYVAGNLFLEALVRARRQAGRPALAVAWSAIDEIGHLARERAVREALDQIGLPAMNPKEALAVLETGLRHKADALTVGRWRWEQLATFLPRLGTEPRTAHLVPEPEPEAEAEPEGESSAEPAPDAPAAAEPESAAGAGAAAASAGAGAGVATPGEADQEPAETAREA</sequence>
<dbReference type="FunFam" id="3.40.50.720:FF:000209">
    <property type="entry name" value="Polyketide synthase Pks12"/>
    <property type="match status" value="1"/>
</dbReference>
<dbReference type="InterPro" id="IPR013154">
    <property type="entry name" value="ADH-like_N"/>
</dbReference>
<dbReference type="SMART" id="SM00825">
    <property type="entry name" value="PKS_KS"/>
    <property type="match status" value="1"/>
</dbReference>
<dbReference type="CDD" id="cd05195">
    <property type="entry name" value="enoyl_red"/>
    <property type="match status" value="1"/>
</dbReference>
<dbReference type="InterPro" id="IPR032821">
    <property type="entry name" value="PKS_assoc"/>
</dbReference>
<evidence type="ECO:0000259" key="10">
    <source>
        <dbReference type="PROSITE" id="PS52019"/>
    </source>
</evidence>
<dbReference type="SMART" id="SM00829">
    <property type="entry name" value="PKS_ER"/>
    <property type="match status" value="1"/>
</dbReference>
<dbReference type="Gene3D" id="3.90.180.10">
    <property type="entry name" value="Medium-chain alcohol dehydrogenases, catalytic domain"/>
    <property type="match status" value="1"/>
</dbReference>
<dbReference type="Gene3D" id="3.30.70.3290">
    <property type="match status" value="1"/>
</dbReference>
<keyword evidence="1" id="KW-0596">Phosphopantetheine</keyword>
<dbReference type="InterPro" id="IPR013149">
    <property type="entry name" value="ADH-like_C"/>
</dbReference>
<dbReference type="InterPro" id="IPR014031">
    <property type="entry name" value="Ketoacyl_synth_C"/>
</dbReference>
<dbReference type="InterPro" id="IPR049900">
    <property type="entry name" value="PKS_mFAS_DH"/>
</dbReference>
<dbReference type="InterPro" id="IPR014043">
    <property type="entry name" value="Acyl_transferase_dom"/>
</dbReference>
<dbReference type="SUPFAM" id="SSF50129">
    <property type="entry name" value="GroES-like"/>
    <property type="match status" value="1"/>
</dbReference>
<organism evidence="11 12">
    <name type="scientific">Goodfellowiella coeruleoviolacea</name>
    <dbReference type="NCBI Taxonomy" id="334858"/>
    <lineage>
        <taxon>Bacteria</taxon>
        <taxon>Bacillati</taxon>
        <taxon>Actinomycetota</taxon>
        <taxon>Actinomycetes</taxon>
        <taxon>Pseudonocardiales</taxon>
        <taxon>Pseudonocardiaceae</taxon>
        <taxon>Goodfellowiella</taxon>
    </lineage>
</organism>
<dbReference type="Gene3D" id="3.40.47.10">
    <property type="match status" value="1"/>
</dbReference>
<dbReference type="InterPro" id="IPR020841">
    <property type="entry name" value="PKS_Beta-ketoAc_synthase_dom"/>
</dbReference>
<dbReference type="CDD" id="cd00833">
    <property type="entry name" value="PKS"/>
    <property type="match status" value="1"/>
</dbReference>
<dbReference type="InterPro" id="IPR016035">
    <property type="entry name" value="Acyl_Trfase/lysoPLipase"/>
</dbReference>
<dbReference type="Pfam" id="PF16197">
    <property type="entry name" value="KAsynt_C_assoc"/>
    <property type="match status" value="1"/>
</dbReference>
<feature type="active site" description="Proton acceptor; for dehydratase activity" evidence="7">
    <location>
        <position position="917"/>
    </location>
</feature>
<dbReference type="Pfam" id="PF08242">
    <property type="entry name" value="Methyltransf_12"/>
    <property type="match status" value="1"/>
</dbReference>
<feature type="active site" description="Proton donor; for dehydratase activity" evidence="7">
    <location>
        <position position="1079"/>
    </location>
</feature>
<name>A0AAE3GEX5_9PSEU</name>
<keyword evidence="6" id="KW-0012">Acyltransferase</keyword>
<dbReference type="SUPFAM" id="SSF55048">
    <property type="entry name" value="Probable ACP-binding domain of malonyl-CoA ACP transacylase"/>
    <property type="match status" value="1"/>
</dbReference>
<dbReference type="InterPro" id="IPR013217">
    <property type="entry name" value="Methyltransf_12"/>
</dbReference>
<dbReference type="Pfam" id="PF00698">
    <property type="entry name" value="Acyl_transf_1"/>
    <property type="match status" value="1"/>
</dbReference>
<accession>A0AAE3GEX5</accession>
<evidence type="ECO:0000256" key="3">
    <source>
        <dbReference type="ARBA" id="ARBA00022679"/>
    </source>
</evidence>
<dbReference type="InterPro" id="IPR020807">
    <property type="entry name" value="PKS_DH"/>
</dbReference>
<dbReference type="Pfam" id="PF08240">
    <property type="entry name" value="ADH_N"/>
    <property type="match status" value="1"/>
</dbReference>
<dbReference type="SUPFAM" id="SSF51735">
    <property type="entry name" value="NAD(P)-binding Rossmann-fold domains"/>
    <property type="match status" value="3"/>
</dbReference>
<dbReference type="InterPro" id="IPR049552">
    <property type="entry name" value="PKS_DH_N"/>
</dbReference>
<dbReference type="InterPro" id="IPR036291">
    <property type="entry name" value="NAD(P)-bd_dom_sf"/>
</dbReference>
<keyword evidence="5" id="KW-0511">Multifunctional enzyme</keyword>
<dbReference type="PROSITE" id="PS52019">
    <property type="entry name" value="PKS_MFAS_DH"/>
    <property type="match status" value="1"/>
</dbReference>
<keyword evidence="2" id="KW-0597">Phosphoprotein</keyword>
<dbReference type="GO" id="GO:0006633">
    <property type="term" value="P:fatty acid biosynthetic process"/>
    <property type="evidence" value="ECO:0007669"/>
    <property type="project" value="TreeGrafter"/>
</dbReference>
<dbReference type="SMART" id="SM00827">
    <property type="entry name" value="PKS_AT"/>
    <property type="match status" value="1"/>
</dbReference>
<dbReference type="Pfam" id="PF00107">
    <property type="entry name" value="ADH_zinc_N"/>
    <property type="match status" value="1"/>
</dbReference>
<dbReference type="InterPro" id="IPR050091">
    <property type="entry name" value="PKS_NRPS_Biosynth_Enz"/>
</dbReference>
<dbReference type="InterPro" id="IPR042104">
    <property type="entry name" value="PKS_dehydratase_sf"/>
</dbReference>
<dbReference type="InterPro" id="IPR016039">
    <property type="entry name" value="Thiolase-like"/>
</dbReference>
<feature type="compositionally biased region" description="Low complexity" evidence="8">
    <location>
        <begin position="2390"/>
        <end position="2427"/>
    </location>
</feature>
<dbReference type="Pfam" id="PF02801">
    <property type="entry name" value="Ketoacyl-synt_C"/>
    <property type="match status" value="1"/>
</dbReference>
<keyword evidence="12" id="KW-1185">Reference proteome</keyword>
<dbReference type="Pfam" id="PF00109">
    <property type="entry name" value="ketoacyl-synt"/>
    <property type="match status" value="1"/>
</dbReference>
<dbReference type="InterPro" id="IPR049551">
    <property type="entry name" value="PKS_DH_C"/>
</dbReference>
<evidence type="ECO:0000313" key="11">
    <source>
        <dbReference type="EMBL" id="MCP2166080.1"/>
    </source>
</evidence>
<evidence type="ECO:0000256" key="4">
    <source>
        <dbReference type="ARBA" id="ARBA00022857"/>
    </source>
</evidence>
<evidence type="ECO:0000313" key="12">
    <source>
        <dbReference type="Proteomes" id="UP001206128"/>
    </source>
</evidence>
<feature type="domain" description="PKS/mFAS DH" evidence="10">
    <location>
        <begin position="888"/>
        <end position="1160"/>
    </location>
</feature>
<dbReference type="InterPro" id="IPR013968">
    <property type="entry name" value="PKS_KR"/>
</dbReference>
<dbReference type="GO" id="GO:0016491">
    <property type="term" value="F:oxidoreductase activity"/>
    <property type="evidence" value="ECO:0007669"/>
    <property type="project" value="InterPro"/>
</dbReference>
<feature type="compositionally biased region" description="Acidic residues" evidence="8">
    <location>
        <begin position="2377"/>
        <end position="2389"/>
    </location>
</feature>
<dbReference type="InterPro" id="IPR029063">
    <property type="entry name" value="SAM-dependent_MTases_sf"/>
</dbReference>
<dbReference type="Gene3D" id="3.40.50.150">
    <property type="entry name" value="Vaccinia Virus protein VP39"/>
    <property type="match status" value="1"/>
</dbReference>
<proteinExistence type="predicted"/>
<dbReference type="PANTHER" id="PTHR43775:SF37">
    <property type="entry name" value="SI:DKEY-61P9.11"/>
    <property type="match status" value="1"/>
</dbReference>